<dbReference type="InterPro" id="IPR027417">
    <property type="entry name" value="P-loop_NTPase"/>
</dbReference>
<feature type="domain" description="Helicase ATP-binding" evidence="4">
    <location>
        <begin position="237"/>
        <end position="413"/>
    </location>
</feature>
<accession>A0A2T3ZJ28</accession>
<proteinExistence type="predicted"/>
<dbReference type="Gene3D" id="3.40.50.300">
    <property type="entry name" value="P-loop containing nucleotide triphosphate hydrolases"/>
    <property type="match status" value="1"/>
</dbReference>
<dbReference type="GO" id="GO:0016787">
    <property type="term" value="F:hydrolase activity"/>
    <property type="evidence" value="ECO:0007669"/>
    <property type="project" value="UniProtKB-KW"/>
</dbReference>
<organism evidence="5 6">
    <name type="scientific">Trichoderma asperellum (strain ATCC 204424 / CBS 433.97 / NBRC 101777)</name>
    <dbReference type="NCBI Taxonomy" id="1042311"/>
    <lineage>
        <taxon>Eukaryota</taxon>
        <taxon>Fungi</taxon>
        <taxon>Dikarya</taxon>
        <taxon>Ascomycota</taxon>
        <taxon>Pezizomycotina</taxon>
        <taxon>Sordariomycetes</taxon>
        <taxon>Hypocreomycetidae</taxon>
        <taxon>Hypocreales</taxon>
        <taxon>Hypocreaceae</taxon>
        <taxon>Trichoderma</taxon>
    </lineage>
</organism>
<dbReference type="CDD" id="cd18008">
    <property type="entry name" value="DEXDc_SHPRH-like"/>
    <property type="match status" value="1"/>
</dbReference>
<reference evidence="5 6" key="1">
    <citation type="submission" date="2016-07" db="EMBL/GenBank/DDBJ databases">
        <title>Multiple horizontal gene transfer events from other fungi enriched the ability of initially mycotrophic Trichoderma (Ascomycota) to feed on dead plant biomass.</title>
        <authorList>
            <consortium name="DOE Joint Genome Institute"/>
            <person name="Aerts A."/>
            <person name="Atanasova L."/>
            <person name="Chenthamara K."/>
            <person name="Zhang J."/>
            <person name="Grujic M."/>
            <person name="Henrissat B."/>
            <person name="Kuo A."/>
            <person name="Salamov A."/>
            <person name="Lipzen A."/>
            <person name="Labutti K."/>
            <person name="Barry K."/>
            <person name="Miao Y."/>
            <person name="Rahimi M.J."/>
            <person name="Shen Q."/>
            <person name="Grigoriev I.V."/>
            <person name="Kubicek C.P."/>
            <person name="Druzhinina I.S."/>
        </authorList>
    </citation>
    <scope>NUCLEOTIDE SEQUENCE [LARGE SCALE GENOMIC DNA]</scope>
    <source>
        <strain evidence="5 6">CBS 433.97</strain>
    </source>
</reference>
<keyword evidence="3" id="KW-0067">ATP-binding</keyword>
<sequence length="757" mass="85154">MQVSGISGRCERPNSSEKVSSFEVALDSSENFTATGDPRLKGRILSEHGQMIQGLIDESALNLHVSCIPSGDLSTRKSSRYSAPFACDLEITVYGSSELFEQIGIWFQEYGAYLQDPRACHHDVKYWNPHRLSSDDFESSPLLSQVILHEFKSSSFQGITEGPDLLDILSSNIELEEAPQPASIQTALQSHQKKALTFLLRRENGWAFDANQLDIWERVDNDQGRFFINRISTTHQEEEPPQFYGGIIADPMGLGKTLTMIALAASDLDRTINITKDTVERELGNKPCIATTLIIIPPPLLGTWEEQLSEHVVAGGLKWRRHYGKTRFTNQYELDDLNVVLTTYHTVSAEWKNERELESSILFSVPHFIRNGSSRMAHAICALDSVARWAVTGTPIQNRLSDLATLLKFIRVHPYTDPKRFDADIAHLWKSGEDEEAAKRLQRLSACILLRRPKTTINLPPRQDMRCPIDFSREERELYTELREQTIARVDEALQSSSERSRASVYVNVLQQIESLRLVCNLGLHYHARHQKALNLPAESSDWTSLAQQAFNVQRGMGPIACVQCSSTLELTETLLDDSSTAYQNPIFSRCLKFVCGDCMHRMSRVGRKLGCGHRPPCPTASVSININVFEDISDMVPRQMKASSVGLPSKIEAVIADIKTLSPDTKCLTLTVASRAYLMEPHWNPTLEEQALARIHRIGQKQSVTTVRFYIRDSFEEQVMEIQESKKSLAGVLLSPHDGGHTDDSLGTLHRLRVLL</sequence>
<dbReference type="EMBL" id="KZ679257">
    <property type="protein sequence ID" value="PTB44817.1"/>
    <property type="molecule type" value="Genomic_DNA"/>
</dbReference>
<dbReference type="CDD" id="cd18793">
    <property type="entry name" value="SF2_C_SNF"/>
    <property type="match status" value="1"/>
</dbReference>
<dbReference type="GO" id="GO:0008094">
    <property type="term" value="F:ATP-dependent activity, acting on DNA"/>
    <property type="evidence" value="ECO:0007669"/>
    <property type="project" value="TreeGrafter"/>
</dbReference>
<dbReference type="PANTHER" id="PTHR45626">
    <property type="entry name" value="TRANSCRIPTION TERMINATION FACTOR 2-RELATED"/>
    <property type="match status" value="1"/>
</dbReference>
<dbReference type="AlphaFoldDB" id="A0A2T3ZJ28"/>
<keyword evidence="6" id="KW-1185">Reference proteome</keyword>
<dbReference type="STRING" id="1042311.A0A2T3ZJ28"/>
<evidence type="ECO:0000259" key="4">
    <source>
        <dbReference type="PROSITE" id="PS51192"/>
    </source>
</evidence>
<dbReference type="InterPro" id="IPR038718">
    <property type="entry name" value="SNF2-like_sf"/>
</dbReference>
<dbReference type="OrthoDB" id="448448at2759"/>
<dbReference type="PANTHER" id="PTHR45626:SF22">
    <property type="entry name" value="DNA REPAIR PROTEIN RAD5"/>
    <property type="match status" value="1"/>
</dbReference>
<dbReference type="InterPro" id="IPR000330">
    <property type="entry name" value="SNF2_N"/>
</dbReference>
<evidence type="ECO:0000313" key="5">
    <source>
        <dbReference type="EMBL" id="PTB44817.1"/>
    </source>
</evidence>
<keyword evidence="2" id="KW-0378">Hydrolase</keyword>
<gene>
    <name evidence="5" type="ORF">M441DRAFT_64500</name>
</gene>
<dbReference type="SUPFAM" id="SSF52540">
    <property type="entry name" value="P-loop containing nucleoside triphosphate hydrolases"/>
    <property type="match status" value="2"/>
</dbReference>
<dbReference type="InterPro" id="IPR050628">
    <property type="entry name" value="SNF2_RAD54_helicase_TF"/>
</dbReference>
<dbReference type="GO" id="GO:0005634">
    <property type="term" value="C:nucleus"/>
    <property type="evidence" value="ECO:0007669"/>
    <property type="project" value="TreeGrafter"/>
</dbReference>
<keyword evidence="1" id="KW-0547">Nucleotide-binding</keyword>
<name>A0A2T3ZJ28_TRIA4</name>
<dbReference type="InterPro" id="IPR049730">
    <property type="entry name" value="SNF2/RAD54-like_C"/>
</dbReference>
<dbReference type="Proteomes" id="UP000240493">
    <property type="component" value="Unassembled WGS sequence"/>
</dbReference>
<evidence type="ECO:0000256" key="3">
    <source>
        <dbReference type="ARBA" id="ARBA00022840"/>
    </source>
</evidence>
<evidence type="ECO:0000256" key="2">
    <source>
        <dbReference type="ARBA" id="ARBA00022801"/>
    </source>
</evidence>
<dbReference type="Pfam" id="PF00176">
    <property type="entry name" value="SNF2-rel_dom"/>
    <property type="match status" value="1"/>
</dbReference>
<dbReference type="PROSITE" id="PS51192">
    <property type="entry name" value="HELICASE_ATP_BIND_1"/>
    <property type="match status" value="1"/>
</dbReference>
<evidence type="ECO:0000256" key="1">
    <source>
        <dbReference type="ARBA" id="ARBA00022741"/>
    </source>
</evidence>
<dbReference type="SMART" id="SM00487">
    <property type="entry name" value="DEXDc"/>
    <property type="match status" value="1"/>
</dbReference>
<dbReference type="Gene3D" id="3.40.50.10810">
    <property type="entry name" value="Tandem AAA-ATPase domain"/>
    <property type="match status" value="1"/>
</dbReference>
<dbReference type="GO" id="GO:0006281">
    <property type="term" value="P:DNA repair"/>
    <property type="evidence" value="ECO:0007669"/>
    <property type="project" value="TreeGrafter"/>
</dbReference>
<dbReference type="GO" id="GO:0005524">
    <property type="term" value="F:ATP binding"/>
    <property type="evidence" value="ECO:0007669"/>
    <property type="project" value="UniProtKB-KW"/>
</dbReference>
<dbReference type="InterPro" id="IPR014001">
    <property type="entry name" value="Helicase_ATP-bd"/>
</dbReference>
<evidence type="ECO:0000313" key="6">
    <source>
        <dbReference type="Proteomes" id="UP000240493"/>
    </source>
</evidence>
<protein>
    <recommendedName>
        <fullName evidence="4">Helicase ATP-binding domain-containing protein</fullName>
    </recommendedName>
</protein>